<name>A0A0F8ZD61_9ZZZZ</name>
<dbReference type="EMBL" id="LAZR01064213">
    <property type="protein sequence ID" value="KKK57966.1"/>
    <property type="molecule type" value="Genomic_DNA"/>
</dbReference>
<organism evidence="1">
    <name type="scientific">marine sediment metagenome</name>
    <dbReference type="NCBI Taxonomy" id="412755"/>
    <lineage>
        <taxon>unclassified sequences</taxon>
        <taxon>metagenomes</taxon>
        <taxon>ecological metagenomes</taxon>
    </lineage>
</organism>
<comment type="caution">
    <text evidence="1">The sequence shown here is derived from an EMBL/GenBank/DDBJ whole genome shotgun (WGS) entry which is preliminary data.</text>
</comment>
<accession>A0A0F8ZD61</accession>
<proteinExistence type="predicted"/>
<dbReference type="AlphaFoldDB" id="A0A0F8ZD61"/>
<reference evidence="1" key="1">
    <citation type="journal article" date="2015" name="Nature">
        <title>Complex archaea that bridge the gap between prokaryotes and eukaryotes.</title>
        <authorList>
            <person name="Spang A."/>
            <person name="Saw J.H."/>
            <person name="Jorgensen S.L."/>
            <person name="Zaremba-Niedzwiedzka K."/>
            <person name="Martijn J."/>
            <person name="Lind A.E."/>
            <person name="van Eijk R."/>
            <person name="Schleper C."/>
            <person name="Guy L."/>
            <person name="Ettema T.J."/>
        </authorList>
    </citation>
    <scope>NUCLEOTIDE SEQUENCE</scope>
</reference>
<evidence type="ECO:0000313" key="1">
    <source>
        <dbReference type="EMBL" id="KKK57966.1"/>
    </source>
</evidence>
<sequence length="103" mass="11641">MRINEGQVSFHTVRPVDRNGVRFIPGTARYRLDDFTSREAIIAWTSLTPANEMLITIPSTSNTIKNTSNAREKKVLTVETDEGTTSANTEEEFYWVKNLGFVS</sequence>
<protein>
    <submittedName>
        <fullName evidence="1">Uncharacterized protein</fullName>
    </submittedName>
</protein>
<gene>
    <name evidence="1" type="ORF">LCGC14_3049170</name>
</gene>